<evidence type="ECO:0000259" key="13">
    <source>
        <dbReference type="PROSITE" id="PS50125"/>
    </source>
</evidence>
<keyword evidence="5" id="KW-0547">Nucleotide-binding</keyword>
<evidence type="ECO:0000256" key="1">
    <source>
        <dbReference type="ARBA" id="ARBA00004479"/>
    </source>
</evidence>
<sequence length="1461" mass="166130">MMILQWRLPLLMWSFFLIYGMCFISVFSTKNEFRIAWMAPKKEYYGYSAYSSVGALKMALSAIRMNNDPDLLQPLHNSTIKVRWYDTDCNAKSALAAAVDAKSKFDPHLFLGPPCSVGMDGVALLASHWNTPVFGWVSQDLAFQDKTMYSTLVRFLGPLNRFPNVLFHLQSLFKWSQFSVVHDIRDPYRAVSEALGEYKTYGNKDMDWYSIVNTFKVSNDMDDKQIEEIFRQIQKLLANILTLLGFKTYRLFNINTHCHKRHILSISIVVVMALPWLDMRKYMLVAHRLGMSNGEYAFICIHGDLYTYDRMKTDVFSDLVWRKNDSYDSIAKDAFEPVFHVMMKPLEKKHWVLFKEYAGKFSSKKDPNWNLPEPPGNYTTPDAYAPYLYDATLVWAILADKILKENKNPHDGEYMFLKATKLTAEEDVDGLTGKVSLDNFADRNLNFQVLDMTENGTFERILTIRYQNKLMEVQFENNKTEETLSRWPNGKVGIKYAPPDEPICGFDGKKCPERNEQPGHLSTSSLLVEVVFVVVVATILYCILKRYRRIKTLKSMIWQVRFEEIDFVTALLTGSVRSSFKNLARRKGSGNKRKSRPSRTESPLRNAIQTSPDHSPAFLSKPEQGAIFGSVAHIRGSLVSVKRLTRSNINSTNMPKQVLEELNRLMEMKHQNCCAFVGACIDPGRILLLWEYCHKGSLQDVIWNQNIKLDRMFMFALSQDIAKGLDFVHKSSIHYHGNLKSSNCVVDSRWTCKLADFGVPSLRHSDKCHKEDENPDKLQWTAPELLRLEKSIDKQKVDIFSLGIILKEIFTRSGPYTEYPFLRIHELIDKVRYPVCGAPTFRPKLSVEVQQTPELHALIDECWNESVFVRPSAGRILKTLARINPSKMTMIDNMIAILEKHANHLEELVAERTSELDAEKKKTENLLYRMLPQSVADDLKKGKPIEAEHFDETTIYFSDIVGFTTICAGSTPIQVVNLLNSLYTLFDDIITRYDVYKVETIGDAYMLVSGLPKRNGNRHSKEIADCAMDIMASIGTFCIPHQPNAKVKIRIALKIHLSSMTRDQLETFGCYHILYRGETNVKGKGIMKTYFLNGRDGFTKELPSISEEGMCLKFSPSATSDLHYMGVATSPGTPKTSVTAIGEGLIIERKEMPSVNDTLQGFSGEDSIVTMMQQRKIVSSLRRMMLCQFTEHESDDIGKKLSTGSQATDSGIGSFRRTGSSSSSLNDVITSSSKNITCLDEINVNCLMNRNVKSSPDMMNSTPRENGKVHKRKFSTGDVIDSIQSYRNGYSAGKLKIRKLSAESFFEGYCISKKTPKQEETHGRKYSIESFIRGLLGNKTKMNKSQSTVKEPCMIKNIEKHTKDSRPVNSCSLTENCHENLAFQGDQNELHKHDEATVQEIVNELHEMATDPNNMAPGVLPVDKLPISLRHIFPRHRVLAKSDFGYDTTENLSIASATTFL</sequence>
<dbReference type="InterPro" id="IPR001828">
    <property type="entry name" value="ANF_lig-bd_rcpt"/>
</dbReference>
<proteinExistence type="predicted"/>
<dbReference type="InterPro" id="IPR050401">
    <property type="entry name" value="Cyclic_nucleotide_synthase"/>
</dbReference>
<dbReference type="CDD" id="cd07302">
    <property type="entry name" value="CHD"/>
    <property type="match status" value="1"/>
</dbReference>
<dbReference type="Pfam" id="PF07701">
    <property type="entry name" value="HNOBA"/>
    <property type="match status" value="1"/>
</dbReference>
<dbReference type="GO" id="GO:0004383">
    <property type="term" value="F:guanylate cyclase activity"/>
    <property type="evidence" value="ECO:0007669"/>
    <property type="project" value="UniProtKB-EC"/>
</dbReference>
<evidence type="ECO:0000256" key="2">
    <source>
        <dbReference type="ARBA" id="ARBA00012202"/>
    </source>
</evidence>
<dbReference type="GO" id="GO:0004016">
    <property type="term" value="F:adenylate cyclase activity"/>
    <property type="evidence" value="ECO:0007669"/>
    <property type="project" value="TreeGrafter"/>
</dbReference>
<dbReference type="PANTHER" id="PTHR11920:SF501">
    <property type="entry name" value="GUANYLATE CYCLASE 32E"/>
    <property type="match status" value="1"/>
</dbReference>
<dbReference type="EC" id="4.6.1.2" evidence="2"/>
<keyword evidence="15" id="KW-1185">Reference proteome</keyword>
<dbReference type="GO" id="GO:0005524">
    <property type="term" value="F:ATP binding"/>
    <property type="evidence" value="ECO:0007669"/>
    <property type="project" value="InterPro"/>
</dbReference>
<feature type="compositionally biased region" description="Low complexity" evidence="10">
    <location>
        <begin position="1210"/>
        <end position="1224"/>
    </location>
</feature>
<dbReference type="InterPro" id="IPR011645">
    <property type="entry name" value="HNOB_dom_associated"/>
</dbReference>
<dbReference type="GO" id="GO:0005886">
    <property type="term" value="C:plasma membrane"/>
    <property type="evidence" value="ECO:0007669"/>
    <property type="project" value="TreeGrafter"/>
</dbReference>
<evidence type="ECO:0000256" key="11">
    <source>
        <dbReference type="SAM" id="Phobius"/>
    </source>
</evidence>
<dbReference type="PANTHER" id="PTHR11920">
    <property type="entry name" value="GUANYLYL CYCLASE"/>
    <property type="match status" value="1"/>
</dbReference>
<keyword evidence="7 11" id="KW-0472">Membrane</keyword>
<dbReference type="SUPFAM" id="SSF56112">
    <property type="entry name" value="Protein kinase-like (PK-like)"/>
    <property type="match status" value="1"/>
</dbReference>
<dbReference type="Pfam" id="PF00211">
    <property type="entry name" value="Guanylate_cyc"/>
    <property type="match status" value="1"/>
</dbReference>
<protein>
    <recommendedName>
        <fullName evidence="2">guanylate cyclase</fullName>
        <ecNumber evidence="2">4.6.1.2</ecNumber>
    </recommendedName>
</protein>
<dbReference type="InterPro" id="IPR000719">
    <property type="entry name" value="Prot_kinase_dom"/>
</dbReference>
<dbReference type="PROSITE" id="PS50011">
    <property type="entry name" value="PROTEIN_KINASE_DOM"/>
    <property type="match status" value="1"/>
</dbReference>
<evidence type="ECO:0000256" key="8">
    <source>
        <dbReference type="ARBA" id="ARBA00023239"/>
    </source>
</evidence>
<dbReference type="CDD" id="cd06352">
    <property type="entry name" value="PBP1_NPR_GC-like"/>
    <property type="match status" value="1"/>
</dbReference>
<dbReference type="InterPro" id="IPR028082">
    <property type="entry name" value="Peripla_BP_I"/>
</dbReference>
<evidence type="ECO:0000256" key="4">
    <source>
        <dbReference type="ARBA" id="ARBA00022729"/>
    </source>
</evidence>
<keyword evidence="9" id="KW-0141">cGMP biosynthesis</keyword>
<evidence type="ECO:0000256" key="7">
    <source>
        <dbReference type="ARBA" id="ARBA00023136"/>
    </source>
</evidence>
<dbReference type="InterPro" id="IPR001245">
    <property type="entry name" value="Ser-Thr/Tyr_kinase_cat_dom"/>
</dbReference>
<dbReference type="PROSITE" id="PS50125">
    <property type="entry name" value="GUANYLATE_CYCLASE_2"/>
    <property type="match status" value="1"/>
</dbReference>
<dbReference type="GO" id="GO:0004672">
    <property type="term" value="F:protein kinase activity"/>
    <property type="evidence" value="ECO:0007669"/>
    <property type="project" value="InterPro"/>
</dbReference>
<dbReference type="InterPro" id="IPR029787">
    <property type="entry name" value="Nucleotide_cyclase"/>
</dbReference>
<name>A0A8W8N219_MAGGI</name>
<feature type="transmembrane region" description="Helical" evidence="11">
    <location>
        <begin position="6"/>
        <end position="27"/>
    </location>
</feature>
<dbReference type="Gene3D" id="1.10.510.10">
    <property type="entry name" value="Transferase(Phosphotransferase) domain 1"/>
    <property type="match status" value="1"/>
</dbReference>
<dbReference type="InterPro" id="IPR011009">
    <property type="entry name" value="Kinase-like_dom_sf"/>
</dbReference>
<dbReference type="InterPro" id="IPR001054">
    <property type="entry name" value="A/G_cyclase"/>
</dbReference>
<evidence type="ECO:0000256" key="3">
    <source>
        <dbReference type="ARBA" id="ARBA00022692"/>
    </source>
</evidence>
<accession>A0A8W8N219</accession>
<evidence type="ECO:0000256" key="6">
    <source>
        <dbReference type="ARBA" id="ARBA00022989"/>
    </source>
</evidence>
<evidence type="ECO:0000256" key="9">
    <source>
        <dbReference type="ARBA" id="ARBA00023293"/>
    </source>
</evidence>
<reference evidence="14" key="1">
    <citation type="submission" date="2022-08" db="UniProtKB">
        <authorList>
            <consortium name="EnsemblMetazoa"/>
        </authorList>
    </citation>
    <scope>IDENTIFICATION</scope>
    <source>
        <strain evidence="14">05x7-T-G4-1.051#20</strain>
    </source>
</reference>
<dbReference type="GO" id="GO:0001653">
    <property type="term" value="F:peptide receptor activity"/>
    <property type="evidence" value="ECO:0007669"/>
    <property type="project" value="TreeGrafter"/>
</dbReference>
<dbReference type="SUPFAM" id="SSF55073">
    <property type="entry name" value="Nucleotide cyclase"/>
    <property type="match status" value="1"/>
</dbReference>
<evidence type="ECO:0000313" key="15">
    <source>
        <dbReference type="Proteomes" id="UP000005408"/>
    </source>
</evidence>
<feature type="domain" description="Protein kinase" evidence="12">
    <location>
        <begin position="581"/>
        <end position="883"/>
    </location>
</feature>
<dbReference type="EnsemblMetazoa" id="G4314.1">
    <property type="protein sequence ID" value="G4314.1:cds"/>
    <property type="gene ID" value="G4314"/>
</dbReference>
<feature type="compositionally biased region" description="Polar residues" evidence="10">
    <location>
        <begin position="600"/>
        <end position="613"/>
    </location>
</feature>
<dbReference type="GO" id="GO:0007168">
    <property type="term" value="P:receptor guanylyl cyclase signaling pathway"/>
    <property type="evidence" value="ECO:0007669"/>
    <property type="project" value="TreeGrafter"/>
</dbReference>
<dbReference type="Proteomes" id="UP000005408">
    <property type="component" value="Unassembled WGS sequence"/>
</dbReference>
<feature type="region of interest" description="Disordered" evidence="10">
    <location>
        <begin position="583"/>
        <end position="615"/>
    </location>
</feature>
<feature type="region of interest" description="Disordered" evidence="10">
    <location>
        <begin position="1197"/>
        <end position="1227"/>
    </location>
</feature>
<keyword evidence="4" id="KW-0732">Signal</keyword>
<comment type="subcellular location">
    <subcellularLocation>
        <location evidence="1">Membrane</location>
        <topology evidence="1">Single-pass type I membrane protein</topology>
    </subcellularLocation>
</comment>
<dbReference type="Gene3D" id="3.30.70.1230">
    <property type="entry name" value="Nucleotide cyclase"/>
    <property type="match status" value="1"/>
</dbReference>
<feature type="compositionally biased region" description="Basic residues" evidence="10">
    <location>
        <begin position="583"/>
        <end position="597"/>
    </location>
</feature>
<dbReference type="Pfam" id="PF01094">
    <property type="entry name" value="ANF_receptor"/>
    <property type="match status" value="1"/>
</dbReference>
<dbReference type="GO" id="GO:0035556">
    <property type="term" value="P:intracellular signal transduction"/>
    <property type="evidence" value="ECO:0007669"/>
    <property type="project" value="InterPro"/>
</dbReference>
<organism evidence="14 15">
    <name type="scientific">Magallana gigas</name>
    <name type="common">Pacific oyster</name>
    <name type="synonym">Crassostrea gigas</name>
    <dbReference type="NCBI Taxonomy" id="29159"/>
    <lineage>
        <taxon>Eukaryota</taxon>
        <taxon>Metazoa</taxon>
        <taxon>Spiralia</taxon>
        <taxon>Lophotrochozoa</taxon>
        <taxon>Mollusca</taxon>
        <taxon>Bivalvia</taxon>
        <taxon>Autobranchia</taxon>
        <taxon>Pteriomorphia</taxon>
        <taxon>Ostreida</taxon>
        <taxon>Ostreoidea</taxon>
        <taxon>Ostreidae</taxon>
        <taxon>Magallana</taxon>
    </lineage>
</organism>
<keyword evidence="3 11" id="KW-0812">Transmembrane</keyword>
<dbReference type="SMART" id="SM00044">
    <property type="entry name" value="CYCc"/>
    <property type="match status" value="1"/>
</dbReference>
<dbReference type="SUPFAM" id="SSF53822">
    <property type="entry name" value="Periplasmic binding protein-like I"/>
    <property type="match status" value="1"/>
</dbReference>
<dbReference type="Gene3D" id="3.40.50.2300">
    <property type="match status" value="2"/>
</dbReference>
<evidence type="ECO:0000259" key="12">
    <source>
        <dbReference type="PROSITE" id="PS50011"/>
    </source>
</evidence>
<dbReference type="Gene3D" id="6.10.250.780">
    <property type="match status" value="1"/>
</dbReference>
<feature type="domain" description="Guanylate cyclase" evidence="13">
    <location>
        <begin position="954"/>
        <end position="1053"/>
    </location>
</feature>
<evidence type="ECO:0000256" key="5">
    <source>
        <dbReference type="ARBA" id="ARBA00022741"/>
    </source>
</evidence>
<dbReference type="Pfam" id="PF07714">
    <property type="entry name" value="PK_Tyr_Ser-Thr"/>
    <property type="match status" value="1"/>
</dbReference>
<keyword evidence="6 11" id="KW-1133">Transmembrane helix</keyword>
<evidence type="ECO:0000256" key="10">
    <source>
        <dbReference type="SAM" id="MobiDB-lite"/>
    </source>
</evidence>
<evidence type="ECO:0000313" key="14">
    <source>
        <dbReference type="EnsemblMetazoa" id="G4314.1:cds"/>
    </source>
</evidence>
<keyword evidence="8" id="KW-0456">Lyase</keyword>